<comment type="subcellular location">
    <subcellularLocation>
        <location evidence="10">Cell inner membrane</location>
    </subcellularLocation>
    <subcellularLocation>
        <location evidence="2">Cell membrane</location>
        <topology evidence="2">Single-pass membrane protein</topology>
    </subcellularLocation>
</comment>
<evidence type="ECO:0000313" key="11">
    <source>
        <dbReference type="EMBL" id="EGI75826.1"/>
    </source>
</evidence>
<accession>F3KWL3</accession>
<dbReference type="InterPro" id="IPR005503">
    <property type="entry name" value="FliL"/>
</dbReference>
<keyword evidence="11" id="KW-0969">Cilium</keyword>
<sequence>MATANKPAETATAPAEKPKSKRLLMIGVALVLLAVALAGGWLYLQKRNADIMLGVEEEHSEEEEEVVVESAAPIYLPLDTMVVNLSPDGDRVAQIGITLEVSDAHSLEKVKSYLPALRSDILLLLSQRTAEELLTNEGKEKLKADILASAAAQMKAARKKGEKRGPQPVRKVHFSSFIVQ</sequence>
<dbReference type="EMBL" id="AEGR01000092">
    <property type="protein sequence ID" value="EGI75826.1"/>
    <property type="molecule type" value="Genomic_DNA"/>
</dbReference>
<dbReference type="STRING" id="887062.HGR_14259"/>
<reference evidence="11 12" key="1">
    <citation type="journal article" date="2011" name="EMBO J.">
        <title>Structural diversity of bacterial flagellar motors.</title>
        <authorList>
            <person name="Chen S."/>
            <person name="Beeby M."/>
            <person name="Murphy G.E."/>
            <person name="Leadbetter J.R."/>
            <person name="Hendrixson D.R."/>
            <person name="Briegel A."/>
            <person name="Li Z."/>
            <person name="Shi J."/>
            <person name="Tocheva E.I."/>
            <person name="Muller A."/>
            <person name="Dobro M.J."/>
            <person name="Jensen G.J."/>
        </authorList>
    </citation>
    <scope>NUCLEOTIDE SEQUENCE [LARGE SCALE GENOMIC DNA]</scope>
    <source>
        <strain evidence="11 12">ATCC 19624</strain>
    </source>
</reference>
<name>F3KWL3_9BURK</name>
<dbReference type="PANTHER" id="PTHR35091">
    <property type="entry name" value="FLAGELLAR PROTEIN FLIL"/>
    <property type="match status" value="1"/>
</dbReference>
<evidence type="ECO:0000256" key="9">
    <source>
        <dbReference type="ARBA" id="ARBA00023136"/>
    </source>
</evidence>
<evidence type="ECO:0000256" key="3">
    <source>
        <dbReference type="ARBA" id="ARBA00008281"/>
    </source>
</evidence>
<evidence type="ECO:0000256" key="10">
    <source>
        <dbReference type="RuleBase" id="RU364125"/>
    </source>
</evidence>
<keyword evidence="4" id="KW-1003">Cell membrane</keyword>
<evidence type="ECO:0000313" key="12">
    <source>
        <dbReference type="Proteomes" id="UP000016368"/>
    </source>
</evidence>
<evidence type="ECO:0000256" key="2">
    <source>
        <dbReference type="ARBA" id="ARBA00004162"/>
    </source>
</evidence>
<dbReference type="GO" id="GO:0071978">
    <property type="term" value="P:bacterial-type flagellum-dependent swarming motility"/>
    <property type="evidence" value="ECO:0007669"/>
    <property type="project" value="TreeGrafter"/>
</dbReference>
<evidence type="ECO:0000256" key="4">
    <source>
        <dbReference type="ARBA" id="ARBA00022475"/>
    </source>
</evidence>
<evidence type="ECO:0000256" key="8">
    <source>
        <dbReference type="ARBA" id="ARBA00022989"/>
    </source>
</evidence>
<proteinExistence type="inferred from homology"/>
<comment type="function">
    <text evidence="1 10">Controls the rotational direction of flagella during chemotaxis.</text>
</comment>
<organism evidence="11 12">
    <name type="scientific">Hylemonella gracilis ATCC 19624</name>
    <dbReference type="NCBI Taxonomy" id="887062"/>
    <lineage>
        <taxon>Bacteria</taxon>
        <taxon>Pseudomonadati</taxon>
        <taxon>Pseudomonadota</taxon>
        <taxon>Betaproteobacteria</taxon>
        <taxon>Burkholderiales</taxon>
        <taxon>Comamonadaceae</taxon>
        <taxon>Hylemonella</taxon>
    </lineage>
</organism>
<feature type="transmembrane region" description="Helical" evidence="10">
    <location>
        <begin position="23"/>
        <end position="44"/>
    </location>
</feature>
<dbReference type="GO" id="GO:0009425">
    <property type="term" value="C:bacterial-type flagellum basal body"/>
    <property type="evidence" value="ECO:0007669"/>
    <property type="project" value="InterPro"/>
</dbReference>
<dbReference type="GO" id="GO:0005886">
    <property type="term" value="C:plasma membrane"/>
    <property type="evidence" value="ECO:0007669"/>
    <property type="project" value="UniProtKB-SubCell"/>
</dbReference>
<keyword evidence="6 10" id="KW-0812">Transmembrane</keyword>
<keyword evidence="11" id="KW-0966">Cell projection</keyword>
<dbReference type="Pfam" id="PF03748">
    <property type="entry name" value="FliL"/>
    <property type="match status" value="1"/>
</dbReference>
<comment type="caution">
    <text evidence="11">The sequence shown here is derived from an EMBL/GenBank/DDBJ whole genome shotgun (WGS) entry which is preliminary data.</text>
</comment>
<dbReference type="GO" id="GO:0006935">
    <property type="term" value="P:chemotaxis"/>
    <property type="evidence" value="ECO:0007669"/>
    <property type="project" value="UniProtKB-KW"/>
</dbReference>
<evidence type="ECO:0000256" key="6">
    <source>
        <dbReference type="ARBA" id="ARBA00022692"/>
    </source>
</evidence>
<comment type="similarity">
    <text evidence="3 10">Belongs to the FliL family.</text>
</comment>
<keyword evidence="12" id="KW-1185">Reference proteome</keyword>
<evidence type="ECO:0000256" key="7">
    <source>
        <dbReference type="ARBA" id="ARBA00022779"/>
    </source>
</evidence>
<gene>
    <name evidence="11" type="ORF">HGR_14259</name>
</gene>
<dbReference type="RefSeq" id="WP_006298959.1">
    <property type="nucleotide sequence ID" value="NZ_AEGR01000092.1"/>
</dbReference>
<protein>
    <recommendedName>
        <fullName evidence="10">Flagellar protein FliL</fullName>
    </recommendedName>
</protein>
<dbReference type="eggNOG" id="COG1580">
    <property type="taxonomic scope" value="Bacteria"/>
</dbReference>
<keyword evidence="10" id="KW-0997">Cell inner membrane</keyword>
<keyword evidence="8 10" id="KW-1133">Transmembrane helix</keyword>
<evidence type="ECO:0000256" key="5">
    <source>
        <dbReference type="ARBA" id="ARBA00022500"/>
    </source>
</evidence>
<keyword evidence="9 10" id="KW-0472">Membrane</keyword>
<dbReference type="Proteomes" id="UP000016368">
    <property type="component" value="Unassembled WGS sequence"/>
</dbReference>
<keyword evidence="5 10" id="KW-0145">Chemotaxis</keyword>
<evidence type="ECO:0000256" key="1">
    <source>
        <dbReference type="ARBA" id="ARBA00002254"/>
    </source>
</evidence>
<keyword evidence="11" id="KW-0282">Flagellum</keyword>
<keyword evidence="7 10" id="KW-0283">Flagellar rotation</keyword>
<dbReference type="AlphaFoldDB" id="F3KWL3"/>
<dbReference type="PANTHER" id="PTHR35091:SF2">
    <property type="entry name" value="FLAGELLAR PROTEIN FLIL"/>
    <property type="match status" value="1"/>
</dbReference>